<reference evidence="2" key="2">
    <citation type="submission" date="2020-11" db="EMBL/GenBank/DDBJ databases">
        <authorList>
            <person name="McCartney M.A."/>
            <person name="Auch B."/>
            <person name="Kono T."/>
            <person name="Mallez S."/>
            <person name="Becker A."/>
            <person name="Gohl D.M."/>
            <person name="Silverstein K.A.T."/>
            <person name="Koren S."/>
            <person name="Bechman K.B."/>
            <person name="Herman A."/>
            <person name="Abrahante J.E."/>
            <person name="Garbe J."/>
        </authorList>
    </citation>
    <scope>NUCLEOTIDE SEQUENCE</scope>
    <source>
        <strain evidence="2">Duluth1</strain>
        <tissue evidence="2">Whole animal</tissue>
    </source>
</reference>
<evidence type="ECO:0000256" key="1">
    <source>
        <dbReference type="SAM" id="Phobius"/>
    </source>
</evidence>
<keyword evidence="1" id="KW-0472">Membrane</keyword>
<evidence type="ECO:0000313" key="2">
    <source>
        <dbReference type="EMBL" id="KAH3720695.1"/>
    </source>
</evidence>
<dbReference type="Proteomes" id="UP000828390">
    <property type="component" value="Unassembled WGS sequence"/>
</dbReference>
<sequence length="117" mass="13475">MNDIEMSSGDLLFEDSRYKHTKLDIFRVSGVSGSNAHEKYQAKGENKSQKEKSWDIELTSTYREYRDIRWVYSVGRGFLGVMGVVVIWFGSIVVCQVKICSRNWNGSGTVLEHQEQF</sequence>
<keyword evidence="3" id="KW-1185">Reference proteome</keyword>
<accession>A0A9D4HIR2</accession>
<protein>
    <submittedName>
        <fullName evidence="2">Uncharacterized protein</fullName>
    </submittedName>
</protein>
<gene>
    <name evidence="2" type="ORF">DPMN_063599</name>
</gene>
<name>A0A9D4HIR2_DREPO</name>
<dbReference type="AlphaFoldDB" id="A0A9D4HIR2"/>
<evidence type="ECO:0000313" key="3">
    <source>
        <dbReference type="Proteomes" id="UP000828390"/>
    </source>
</evidence>
<organism evidence="2 3">
    <name type="scientific">Dreissena polymorpha</name>
    <name type="common">Zebra mussel</name>
    <name type="synonym">Mytilus polymorpha</name>
    <dbReference type="NCBI Taxonomy" id="45954"/>
    <lineage>
        <taxon>Eukaryota</taxon>
        <taxon>Metazoa</taxon>
        <taxon>Spiralia</taxon>
        <taxon>Lophotrochozoa</taxon>
        <taxon>Mollusca</taxon>
        <taxon>Bivalvia</taxon>
        <taxon>Autobranchia</taxon>
        <taxon>Heteroconchia</taxon>
        <taxon>Euheterodonta</taxon>
        <taxon>Imparidentia</taxon>
        <taxon>Neoheterodontei</taxon>
        <taxon>Myida</taxon>
        <taxon>Dreissenoidea</taxon>
        <taxon>Dreissenidae</taxon>
        <taxon>Dreissena</taxon>
    </lineage>
</organism>
<comment type="caution">
    <text evidence="2">The sequence shown here is derived from an EMBL/GenBank/DDBJ whole genome shotgun (WGS) entry which is preliminary data.</text>
</comment>
<dbReference type="EMBL" id="JAIWYP010000013">
    <property type="protein sequence ID" value="KAH3720695.1"/>
    <property type="molecule type" value="Genomic_DNA"/>
</dbReference>
<keyword evidence="1" id="KW-0812">Transmembrane</keyword>
<keyword evidence="1" id="KW-1133">Transmembrane helix</keyword>
<feature type="transmembrane region" description="Helical" evidence="1">
    <location>
        <begin position="70"/>
        <end position="94"/>
    </location>
</feature>
<reference evidence="2" key="1">
    <citation type="journal article" date="2019" name="bioRxiv">
        <title>The Genome of the Zebra Mussel, Dreissena polymorpha: A Resource for Invasive Species Research.</title>
        <authorList>
            <person name="McCartney M.A."/>
            <person name="Auch B."/>
            <person name="Kono T."/>
            <person name="Mallez S."/>
            <person name="Zhang Y."/>
            <person name="Obille A."/>
            <person name="Becker A."/>
            <person name="Abrahante J.E."/>
            <person name="Garbe J."/>
            <person name="Badalamenti J.P."/>
            <person name="Herman A."/>
            <person name="Mangelson H."/>
            <person name="Liachko I."/>
            <person name="Sullivan S."/>
            <person name="Sone E.D."/>
            <person name="Koren S."/>
            <person name="Silverstein K.A.T."/>
            <person name="Beckman K.B."/>
            <person name="Gohl D.M."/>
        </authorList>
    </citation>
    <scope>NUCLEOTIDE SEQUENCE</scope>
    <source>
        <strain evidence="2">Duluth1</strain>
        <tissue evidence="2">Whole animal</tissue>
    </source>
</reference>
<proteinExistence type="predicted"/>